<feature type="repeat" description="ANK" evidence="7">
    <location>
        <begin position="1537"/>
        <end position="1575"/>
    </location>
</feature>
<dbReference type="PROSITE" id="PS50297">
    <property type="entry name" value="ANK_REP_REGION"/>
    <property type="match status" value="8"/>
</dbReference>
<dbReference type="InterPro" id="IPR023296">
    <property type="entry name" value="Glyco_hydro_beta-prop_sf"/>
</dbReference>
<dbReference type="InterPro" id="IPR027417">
    <property type="entry name" value="P-loop_NTPase"/>
</dbReference>
<dbReference type="InterPro" id="IPR013148">
    <property type="entry name" value="Glyco_hydro_32_N"/>
</dbReference>
<dbReference type="Pfam" id="PF12796">
    <property type="entry name" value="Ank_2"/>
    <property type="match status" value="4"/>
</dbReference>
<dbReference type="SUPFAM" id="SSF49899">
    <property type="entry name" value="Concanavalin A-like lectins/glucanases"/>
    <property type="match status" value="1"/>
</dbReference>
<feature type="repeat" description="ANK" evidence="7">
    <location>
        <begin position="559"/>
        <end position="591"/>
    </location>
</feature>
<dbReference type="STRING" id="36646.A0A1V6V9F6"/>
<dbReference type="Pfam" id="PF00251">
    <property type="entry name" value="Glyco_hydro_32N"/>
    <property type="match status" value="1"/>
</dbReference>
<feature type="repeat" description="ANK" evidence="7">
    <location>
        <begin position="1184"/>
        <end position="1216"/>
    </location>
</feature>
<dbReference type="Proteomes" id="UP000191500">
    <property type="component" value="Unassembled WGS sequence"/>
</dbReference>
<sequence>MSNSPDHEENDAILVGPDDVRDFNVDNVLPLPASDIVEIRKWLQPTAYDLERSEYSRHRLSHLAGTGKWLTSTTTYQRWHQGDENGILWVKGIPGSGKSVLAASIINQLRKDGIPVIFFFFRQIIDANHQPVAALRDWLCQVLGYSPPLQVKLKEYMDDRRDLASLSPSDLWRDLKVALVACPRVYCVTDALDEMDLGNDEFLHSLVELGHWRPSNVKVLITSRPVSIVENSLRSFSIPQIRLEETLVDLDIASYVQYKLRHSSIDPESWSVIEEAIPGRANGLFLYAKLSMDAFLEPGVDAHEVLKALPADLNVMYNDLLHEHARRSNVPEDFQLLVLQFVTHATRPLRILEIAEMAKTVQASTSRSLKETKDLVRAACGPLLEILPDETVSVVHHSFTEFLKGFTRSSELEDETYPILQTGLTNKCLAIACLTYLRSGCLVHQELEEASNSYEYGNPKAKEHLELKLRFPFLMYAANNWYTHIRRAVFAGVDISSFYAMLDTFFADKQMFTAWRVLSWPTHKTRGITALHVAAWAGLDEYVAYLLERGNNIEVRDDCHNTPLYWAATSGYPGVVQLLLANGADPNAEQNGGYSSLHVAAERNHAAVAKLLLAAGVNPLTPKMQDSPRGIGCGNSPTSLGHTPLMYACHHGHVNTVAEFLPFLKDSQAYHRALYWAAHHWQCAVIELIIQYPGVNLNGKYRGDTALFIACLKGDEKTVDVLLRAGADPNIYCEQAPDEFYRGVYHTRYSESDEDQECKRGYTALHALCKSGRDMRTPELLPACLYSLLQAGADIDARTPSGKTALHIACQHQKADVVTILLEAGANAAAEDCSGATPLHTNGGMDAELLPVLLSTGVVDINKVTAKTGKTPLHVRLQGLWVKDVLPFLKYKPDVNISDDKGDSPLHYAFAAHGQILSRVVDTLISLGANPNAMNDEGNSPLHTMTEHTSPLISKLLDAGADLEAQNHDGQTALFKHANRDKEPFDTLIALGARLDTRDSGGRTLLHRCYNDTNRLDYLIGLGLDPLATDHQGNSLLMEVAATEDDYTHPAIMEHLITLGLDIDVPNHRGRTTLHVLCARVGLVTNSFPPEYSLDYVLGVCKNPNPSDCDGVQPLHLAATISESYVIKLLNAGANMLKVTHEGMSVLHTAARARQPNIVALCCSRLSALGDQDKTAFLNKQTKDGETALHYACRSGRPETVRTLLEAGADPTILDNGRRSPFRACAQFETEEKLWSGPKRIPQREFLHAAGVLVNDHKRPFLVPPRRDESEDCNQQNAEHDTVRLDEILDLLVCHGALSPGKNCFHGAFDEAISNGLEYTVDCLSRLESRLPDSNPCPIEGLSYAICKGRLDATREAFRKYGGLDDDHDDSSESSRLDYAYMRNLVFARQYELFEEGVKRLNSSRLNYPTSFLLHFLVAWGYRDLLDRVCTKDAALRFDDHNWCQEVSFQPGGCYVDPLLVTACNRALPNMDVVEFLVEKVGVSLDAHFMESSLFKHSKVAGGALHKLALGHNWWHVYKALPYLIKKGANLGLRDENGVTPLHKALHTRHERGPFLRDAAKLLIESGADVNAVDANGDTCLSKAGGDLEMTRLLIAHGAHINAAAIFSVIEYGEVEVLETLLSHGDFANVRRSEPVIPRQKSDYDANILDSEVSPLLFSRVPNLRYTKNYFTNRRSQLDDSASSLLDNRIMEVLLNHGADPFATYVGEIFPRSPRGSLEWRLFSHLEDPDISNPEIEPPRKTVIHEILKSRHSSWPFFQLPSLELERRDSSGCTLLLAASQSAHALYEKMDFVEGGTAIAKTIFQELIDRGADVMAQDNNGNTILHHMCSPRGSFLYKIPLGGYSDLLETLHEVVIKNPGLVHLRDRKGDSIFHRTLALENFDFIDPLLQVGVDPLQSDSNGDTALHHLAKHLTEDEPLAHFKRFLELGVDINSRNHHGDTPLFRYIQNGVVIPKSRRTERFEKEDDLTETVFDFFEEAGADFLAQNDAGSSLLHILASKKNYDDGYSDEYPYNVVRRFKILMGRGLDPMLEDVHQRTSLDVAAVHGTPPNLSTLTNASIFETWRPRAHILPPSGKIGDPCGQYTDPKTGLFHVGWLHEGIAGATTDDLATYRDLNPDGAPSIIAGGKNDPLAVFDGSVIPSGIDGLPTLLYTSVSYLPIHWSIPYTRGSETQSLAVSYDGGRNFTKLDQGPMIPSPPFAVNVTAFRDPYAFQSPALDIAVNSTRGAWYTAISGGVHDVGPCQFLYRQHDADFQYWEYLGQWWNEPVNTTWGNGDWAGGWGFNFEVGNVFSLNADGYSEDGEVFMTLGTESSEVPIVPKVSSIHDMLWVAGNITNDGSVTFNPTMAGVLDWGLSAYAAAGKILPANSQASKKSGAPDRFISYTWLTGDLYELSKGFPSAQQNWTGTLVLPRELNVHTIPNVVDNKLSRESLASWRVSRERHGQIDLETMGISISRETYSALTSGSPSVETDQTVSEAELKAFGISPSTKFFVLTANISFPTSARDSGIQSGFQILSSDLEFTTIYYQFSNESIIVDRSNTSAASKTTDGISSANEAGRLRLFDVLQNGKKQIETLELTVVVDNGVLEIYANGRFALSTWARSWYANSTGINFFHNGVGEASFGDKASCVVEFDFDDNDPPPVISG</sequence>
<evidence type="ECO:0000313" key="12">
    <source>
        <dbReference type="Proteomes" id="UP000191500"/>
    </source>
</evidence>
<evidence type="ECO:0000259" key="10">
    <source>
        <dbReference type="Pfam" id="PF24883"/>
    </source>
</evidence>
<feature type="domain" description="Nephrocystin 3-like N-terminal" evidence="10">
    <location>
        <begin position="65"/>
        <end position="224"/>
    </location>
</feature>
<evidence type="ECO:0000256" key="1">
    <source>
        <dbReference type="ARBA" id="ARBA00009902"/>
    </source>
</evidence>
<dbReference type="Gene3D" id="3.40.50.300">
    <property type="entry name" value="P-loop containing nucleotide triphosphate hydrolases"/>
    <property type="match status" value="1"/>
</dbReference>
<feature type="repeat" description="ANK" evidence="7">
    <location>
        <begin position="702"/>
        <end position="734"/>
    </location>
</feature>
<evidence type="ECO:0008006" key="13">
    <source>
        <dbReference type="Google" id="ProtNLM"/>
    </source>
</evidence>
<feature type="repeat" description="ANK" evidence="7">
    <location>
        <begin position="801"/>
        <end position="833"/>
    </location>
</feature>
<feature type="repeat" description="ANK" evidence="7">
    <location>
        <begin position="901"/>
        <end position="936"/>
    </location>
</feature>
<evidence type="ECO:0000256" key="6">
    <source>
        <dbReference type="ARBA" id="ARBA00023295"/>
    </source>
</evidence>
<feature type="domain" description="Glycosyl hydrolase family 32 N-terminal" evidence="8">
    <location>
        <begin position="2104"/>
        <end position="2417"/>
    </location>
</feature>
<dbReference type="Pfam" id="PF08244">
    <property type="entry name" value="Glyco_hydro_32C"/>
    <property type="match status" value="1"/>
</dbReference>
<dbReference type="Pfam" id="PF24883">
    <property type="entry name" value="NPHP3_N"/>
    <property type="match status" value="1"/>
</dbReference>
<accession>A0A1V6V9F6</accession>
<dbReference type="PRINTS" id="PR01415">
    <property type="entry name" value="ANKYRIN"/>
</dbReference>
<dbReference type="InterPro" id="IPR051165">
    <property type="entry name" value="Multifunctional_ANK_Repeat"/>
</dbReference>
<dbReference type="GO" id="GO:0004553">
    <property type="term" value="F:hydrolase activity, hydrolyzing O-glycosyl compounds"/>
    <property type="evidence" value="ECO:0007669"/>
    <property type="project" value="InterPro"/>
</dbReference>
<dbReference type="PANTHER" id="PTHR24123:SF33">
    <property type="entry name" value="PROTEIN HOS4"/>
    <property type="match status" value="1"/>
</dbReference>
<comment type="caution">
    <text evidence="11">The sequence shown here is derived from an EMBL/GenBank/DDBJ whole genome shotgun (WGS) entry which is preliminary data.</text>
</comment>
<comment type="similarity">
    <text evidence="1">Belongs to the glycosyl hydrolase 32 family.</text>
</comment>
<dbReference type="SMART" id="SM00640">
    <property type="entry name" value="Glyco_32"/>
    <property type="match status" value="1"/>
</dbReference>
<keyword evidence="6" id="KW-0326">Glycosidase</keyword>
<dbReference type="EMBL" id="MDDG01000001">
    <property type="protein sequence ID" value="OQE47317.1"/>
    <property type="molecule type" value="Genomic_DNA"/>
</dbReference>
<dbReference type="InterPro" id="IPR036770">
    <property type="entry name" value="Ankyrin_rpt-contain_sf"/>
</dbReference>
<keyword evidence="3" id="KW-0677">Repeat</keyword>
<dbReference type="InterPro" id="IPR056884">
    <property type="entry name" value="NPHP3-like_N"/>
</dbReference>
<evidence type="ECO:0000259" key="8">
    <source>
        <dbReference type="Pfam" id="PF00251"/>
    </source>
</evidence>
<dbReference type="SMART" id="SM00248">
    <property type="entry name" value="ANK"/>
    <property type="match status" value="22"/>
</dbReference>
<name>A0A1V6V9F6_9EURO</name>
<feature type="domain" description="Glycosyl hydrolase family 32 C-terminal" evidence="9">
    <location>
        <begin position="2462"/>
        <end position="2616"/>
    </location>
</feature>
<feature type="repeat" description="ANK" evidence="7">
    <location>
        <begin position="760"/>
        <end position="800"/>
    </location>
</feature>
<evidence type="ECO:0000256" key="7">
    <source>
        <dbReference type="PROSITE-ProRule" id="PRU00023"/>
    </source>
</evidence>
<dbReference type="SUPFAM" id="SSF52540">
    <property type="entry name" value="P-loop containing nucleoside triphosphate hydrolases"/>
    <property type="match status" value="1"/>
</dbReference>
<dbReference type="InterPro" id="IPR013189">
    <property type="entry name" value="Glyco_hydro_32_C"/>
</dbReference>
<dbReference type="InterPro" id="IPR001362">
    <property type="entry name" value="Glyco_hydro_32"/>
</dbReference>
<dbReference type="SUPFAM" id="SSF48403">
    <property type="entry name" value="Ankyrin repeat"/>
    <property type="match status" value="6"/>
</dbReference>
<evidence type="ECO:0000256" key="3">
    <source>
        <dbReference type="ARBA" id="ARBA00022737"/>
    </source>
</evidence>
<keyword evidence="12" id="KW-1185">Reference proteome</keyword>
<evidence type="ECO:0000256" key="4">
    <source>
        <dbReference type="ARBA" id="ARBA00022801"/>
    </source>
</evidence>
<feature type="repeat" description="ANK" evidence="7">
    <location>
        <begin position="526"/>
        <end position="558"/>
    </location>
</feature>
<dbReference type="Gene3D" id="2.60.120.560">
    <property type="entry name" value="Exo-inulinase, domain 1"/>
    <property type="match status" value="1"/>
</dbReference>
<dbReference type="Pfam" id="PF00023">
    <property type="entry name" value="Ank"/>
    <property type="match status" value="3"/>
</dbReference>
<dbReference type="Gene3D" id="2.115.10.20">
    <property type="entry name" value="Glycosyl hydrolase domain, family 43"/>
    <property type="match status" value="1"/>
</dbReference>
<reference evidence="12" key="1">
    <citation type="journal article" date="2017" name="Nat. Microbiol.">
        <title>Global analysis of biosynthetic gene clusters reveals vast potential of secondary metabolite production in Penicillium species.</title>
        <authorList>
            <person name="Nielsen J.C."/>
            <person name="Grijseels S."/>
            <person name="Prigent S."/>
            <person name="Ji B."/>
            <person name="Dainat J."/>
            <person name="Nielsen K.F."/>
            <person name="Frisvad J.C."/>
            <person name="Workman M."/>
            <person name="Nielsen J."/>
        </authorList>
    </citation>
    <scope>NUCLEOTIDE SEQUENCE [LARGE SCALE GENOMIC DNA]</scope>
    <source>
        <strain evidence="12">IBT 31321</strain>
    </source>
</reference>
<keyword evidence="5 7" id="KW-0040">ANK repeat</keyword>
<evidence type="ECO:0000256" key="2">
    <source>
        <dbReference type="ARBA" id="ARBA00022729"/>
    </source>
</evidence>
<organism evidence="11 12">
    <name type="scientific">Penicillium coprophilum</name>
    <dbReference type="NCBI Taxonomy" id="36646"/>
    <lineage>
        <taxon>Eukaryota</taxon>
        <taxon>Fungi</taxon>
        <taxon>Dikarya</taxon>
        <taxon>Ascomycota</taxon>
        <taxon>Pezizomycotina</taxon>
        <taxon>Eurotiomycetes</taxon>
        <taxon>Eurotiomycetidae</taxon>
        <taxon>Eurotiales</taxon>
        <taxon>Aspergillaceae</taxon>
        <taxon>Penicillium</taxon>
    </lineage>
</organism>
<dbReference type="PROSITE" id="PS50088">
    <property type="entry name" value="ANK_REPEAT"/>
    <property type="match status" value="10"/>
</dbReference>
<evidence type="ECO:0000259" key="9">
    <source>
        <dbReference type="Pfam" id="PF08244"/>
    </source>
</evidence>
<evidence type="ECO:0000313" key="11">
    <source>
        <dbReference type="EMBL" id="OQE47317.1"/>
    </source>
</evidence>
<proteinExistence type="inferred from homology"/>
<keyword evidence="4" id="KW-0378">Hydrolase</keyword>
<feature type="repeat" description="ANK" evidence="7">
    <location>
        <begin position="592"/>
        <end position="618"/>
    </location>
</feature>
<dbReference type="CDD" id="cd18621">
    <property type="entry name" value="GH32_XdINV-like"/>
    <property type="match status" value="1"/>
</dbReference>
<keyword evidence="2" id="KW-0732">Signal</keyword>
<dbReference type="InterPro" id="IPR002110">
    <property type="entry name" value="Ankyrin_rpt"/>
</dbReference>
<dbReference type="Gene3D" id="1.25.40.20">
    <property type="entry name" value="Ankyrin repeat-containing domain"/>
    <property type="match status" value="7"/>
</dbReference>
<gene>
    <name evidence="11" type="ORF">PENCOP_c001G08342</name>
</gene>
<protein>
    <recommendedName>
        <fullName evidence="13">NACHT domain-containing protein</fullName>
    </recommendedName>
</protein>
<dbReference type="GO" id="GO:0005975">
    <property type="term" value="P:carbohydrate metabolic process"/>
    <property type="evidence" value="ECO:0007669"/>
    <property type="project" value="InterPro"/>
</dbReference>
<feature type="repeat" description="ANK" evidence="7">
    <location>
        <begin position="1901"/>
        <end position="1937"/>
    </location>
</feature>
<dbReference type="SUPFAM" id="SSF75005">
    <property type="entry name" value="Arabinanase/levansucrase/invertase"/>
    <property type="match status" value="1"/>
</dbReference>
<evidence type="ECO:0000256" key="5">
    <source>
        <dbReference type="ARBA" id="ARBA00023043"/>
    </source>
</evidence>
<dbReference type="InterPro" id="IPR013320">
    <property type="entry name" value="ConA-like_dom_sf"/>
</dbReference>
<dbReference type="PANTHER" id="PTHR24123">
    <property type="entry name" value="ANKYRIN REPEAT-CONTAINING"/>
    <property type="match status" value="1"/>
</dbReference>